<dbReference type="EMBL" id="JABFUD020000002">
    <property type="protein sequence ID" value="KAI5082778.1"/>
    <property type="molecule type" value="Genomic_DNA"/>
</dbReference>
<protein>
    <submittedName>
        <fullName evidence="1">Uncharacterized protein</fullName>
    </submittedName>
</protein>
<comment type="caution">
    <text evidence="1">The sequence shown here is derived from an EMBL/GenBank/DDBJ whole genome shotgun (WGS) entry which is preliminary data.</text>
</comment>
<name>A0A9D4ZP68_ADICA</name>
<evidence type="ECO:0000313" key="1">
    <source>
        <dbReference type="EMBL" id="KAI5082778.1"/>
    </source>
</evidence>
<gene>
    <name evidence="1" type="ORF">GOP47_0002521</name>
</gene>
<organism evidence="1 2">
    <name type="scientific">Adiantum capillus-veneris</name>
    <name type="common">Maidenhair fern</name>
    <dbReference type="NCBI Taxonomy" id="13818"/>
    <lineage>
        <taxon>Eukaryota</taxon>
        <taxon>Viridiplantae</taxon>
        <taxon>Streptophyta</taxon>
        <taxon>Embryophyta</taxon>
        <taxon>Tracheophyta</taxon>
        <taxon>Polypodiopsida</taxon>
        <taxon>Polypodiidae</taxon>
        <taxon>Polypodiales</taxon>
        <taxon>Pteridineae</taxon>
        <taxon>Pteridaceae</taxon>
        <taxon>Vittarioideae</taxon>
        <taxon>Adiantum</taxon>
    </lineage>
</organism>
<reference evidence="1" key="1">
    <citation type="submission" date="2021-01" db="EMBL/GenBank/DDBJ databases">
        <title>Adiantum capillus-veneris genome.</title>
        <authorList>
            <person name="Fang Y."/>
            <person name="Liao Q."/>
        </authorList>
    </citation>
    <scope>NUCLEOTIDE SEQUENCE</scope>
    <source>
        <strain evidence="1">H3</strain>
        <tissue evidence="1">Leaf</tissue>
    </source>
</reference>
<keyword evidence="2" id="KW-1185">Reference proteome</keyword>
<evidence type="ECO:0000313" key="2">
    <source>
        <dbReference type="Proteomes" id="UP000886520"/>
    </source>
</evidence>
<sequence length="141" mass="14964">MLARTELAVQQGIGGDQKKGVCRFNGELRLQLEGEGGHNGSCVGAADGGLLGGRGAADVLVDVVTAAESVRALRDGAESAEAPAGERLLPGDEVGVAIVRVQQHPAWVALSPQPQCHPLRHLLLRRKSRPWHSMRRSGIPW</sequence>
<accession>A0A9D4ZP68</accession>
<dbReference type="Proteomes" id="UP000886520">
    <property type="component" value="Chromosome 3"/>
</dbReference>
<proteinExistence type="predicted"/>
<dbReference type="AlphaFoldDB" id="A0A9D4ZP68"/>